<evidence type="ECO:0000313" key="2">
    <source>
        <dbReference type="EMBL" id="RMX57824.1"/>
    </source>
</evidence>
<dbReference type="EMBL" id="RCHS01000607">
    <property type="protein sequence ID" value="RMX57824.1"/>
    <property type="molecule type" value="Genomic_DNA"/>
</dbReference>
<dbReference type="AlphaFoldDB" id="A0A3M6UWC5"/>
<reference evidence="2 3" key="1">
    <citation type="journal article" date="2018" name="Sci. Rep.">
        <title>Comparative analysis of the Pocillopora damicornis genome highlights role of immune system in coral evolution.</title>
        <authorList>
            <person name="Cunning R."/>
            <person name="Bay R.A."/>
            <person name="Gillette P."/>
            <person name="Baker A.C."/>
            <person name="Traylor-Knowles N."/>
        </authorList>
    </citation>
    <scope>NUCLEOTIDE SEQUENCE [LARGE SCALE GENOMIC DNA]</scope>
    <source>
        <strain evidence="2">RSMAS</strain>
        <tissue evidence="2">Whole animal</tissue>
    </source>
</reference>
<feature type="signal peptide" evidence="1">
    <location>
        <begin position="1"/>
        <end position="23"/>
    </location>
</feature>
<evidence type="ECO:0000313" key="3">
    <source>
        <dbReference type="Proteomes" id="UP000275408"/>
    </source>
</evidence>
<protein>
    <submittedName>
        <fullName evidence="2">Uncharacterized protein</fullName>
    </submittedName>
</protein>
<keyword evidence="1" id="KW-0732">Signal</keyword>
<feature type="chain" id="PRO_5018015732" evidence="1">
    <location>
        <begin position="24"/>
        <end position="111"/>
    </location>
</feature>
<keyword evidence="3" id="KW-1185">Reference proteome</keyword>
<name>A0A3M6UWC5_POCDA</name>
<organism evidence="2 3">
    <name type="scientific">Pocillopora damicornis</name>
    <name type="common">Cauliflower coral</name>
    <name type="synonym">Millepora damicornis</name>
    <dbReference type="NCBI Taxonomy" id="46731"/>
    <lineage>
        <taxon>Eukaryota</taxon>
        <taxon>Metazoa</taxon>
        <taxon>Cnidaria</taxon>
        <taxon>Anthozoa</taxon>
        <taxon>Hexacorallia</taxon>
        <taxon>Scleractinia</taxon>
        <taxon>Astrocoeniina</taxon>
        <taxon>Pocilloporidae</taxon>
        <taxon>Pocillopora</taxon>
    </lineage>
</organism>
<proteinExistence type="predicted"/>
<accession>A0A3M6UWC5</accession>
<gene>
    <name evidence="2" type="ORF">pdam_00020689</name>
</gene>
<sequence>MENRKTSNWVFMTGFVLWDIILTDEEILKSTKTCDGTNGNPVVKWEDFYPLAESNAAITKNLYHSGDETQTYNRNNRKRTFRCDDIRYTSRQHFNASYLTQDHKEPLSLRR</sequence>
<dbReference type="Proteomes" id="UP000275408">
    <property type="component" value="Unassembled WGS sequence"/>
</dbReference>
<comment type="caution">
    <text evidence="2">The sequence shown here is derived from an EMBL/GenBank/DDBJ whole genome shotgun (WGS) entry which is preliminary data.</text>
</comment>
<evidence type="ECO:0000256" key="1">
    <source>
        <dbReference type="SAM" id="SignalP"/>
    </source>
</evidence>